<dbReference type="PANTHER" id="PTHR36902">
    <property type="entry name" value="ENRICHED IN SURFACE-LABELED PROTEOME PROTEIN 9"/>
    <property type="match status" value="1"/>
</dbReference>
<feature type="domain" description="DUF7959" evidence="4">
    <location>
        <begin position="468"/>
        <end position="568"/>
    </location>
</feature>
<evidence type="ECO:0000313" key="6">
    <source>
        <dbReference type="EMBL" id="KFD70357.1"/>
    </source>
</evidence>
<evidence type="ECO:0000256" key="2">
    <source>
        <dbReference type="SAM" id="SignalP"/>
    </source>
</evidence>
<dbReference type="PANTHER" id="PTHR36902:SF1">
    <property type="entry name" value="ENRICHED IN SURFACE-LABELED PROTEOME PROTEIN 9"/>
    <property type="match status" value="1"/>
</dbReference>
<dbReference type="AlphaFoldDB" id="A0A085NLL1"/>
<name>A0A085NLL1_9BILA</name>
<evidence type="ECO:0000313" key="7">
    <source>
        <dbReference type="Proteomes" id="UP000030764"/>
    </source>
</evidence>
<dbReference type="EMBL" id="KL367488">
    <property type="protein sequence ID" value="KFD70357.1"/>
    <property type="molecule type" value="Genomic_DNA"/>
</dbReference>
<reference evidence="6 7" key="1">
    <citation type="journal article" date="2014" name="Nat. Genet.">
        <title>Genome and transcriptome of the porcine whipworm Trichuris suis.</title>
        <authorList>
            <person name="Jex A.R."/>
            <person name="Nejsum P."/>
            <person name="Schwarz E.M."/>
            <person name="Hu L."/>
            <person name="Young N.D."/>
            <person name="Hall R.S."/>
            <person name="Korhonen P.K."/>
            <person name="Liao S."/>
            <person name="Thamsborg S."/>
            <person name="Xia J."/>
            <person name="Xu P."/>
            <person name="Wang S."/>
            <person name="Scheerlinck J.P."/>
            <person name="Hofmann A."/>
            <person name="Sternberg P.W."/>
            <person name="Wang J."/>
            <person name="Gasser R.B."/>
        </authorList>
    </citation>
    <scope>NUCLEOTIDE SEQUENCE [LARGE SCALE GENOMIC DNA]</scope>
    <source>
        <strain evidence="6">DCEP-RM93F</strain>
        <strain evidence="5">DCEP-RM93M</strain>
    </source>
</reference>
<evidence type="ECO:0000259" key="4">
    <source>
        <dbReference type="Pfam" id="PF25899"/>
    </source>
</evidence>
<dbReference type="EMBL" id="KL363230">
    <property type="protein sequence ID" value="KFD52201.1"/>
    <property type="molecule type" value="Genomic_DNA"/>
</dbReference>
<feature type="signal peptide" evidence="2">
    <location>
        <begin position="1"/>
        <end position="19"/>
    </location>
</feature>
<accession>A0A085NLL1</accession>
<keyword evidence="1" id="KW-0812">Transmembrane</keyword>
<dbReference type="InterPro" id="IPR058265">
    <property type="entry name" value="DUF7959"/>
</dbReference>
<dbReference type="InterPro" id="IPR058831">
    <property type="entry name" value="LolA-like_dom_2nd"/>
</dbReference>
<gene>
    <name evidence="5" type="ORF">M513_06914</name>
    <name evidence="6" type="ORF">M514_06914</name>
</gene>
<proteinExistence type="predicted"/>
<keyword evidence="1" id="KW-1133">Transmembrane helix</keyword>
<feature type="domain" description="LolA-like" evidence="3">
    <location>
        <begin position="225"/>
        <end position="460"/>
    </location>
</feature>
<dbReference type="Proteomes" id="UP000030764">
    <property type="component" value="Unassembled WGS sequence"/>
</dbReference>
<evidence type="ECO:0000259" key="3">
    <source>
        <dbReference type="Pfam" id="PF25898"/>
    </source>
</evidence>
<organism evidence="6">
    <name type="scientific">Trichuris suis</name>
    <name type="common">pig whipworm</name>
    <dbReference type="NCBI Taxonomy" id="68888"/>
    <lineage>
        <taxon>Eukaryota</taxon>
        <taxon>Metazoa</taxon>
        <taxon>Ecdysozoa</taxon>
        <taxon>Nematoda</taxon>
        <taxon>Enoplea</taxon>
        <taxon>Dorylaimia</taxon>
        <taxon>Trichinellida</taxon>
        <taxon>Trichuridae</taxon>
        <taxon>Trichuris</taxon>
    </lineage>
</organism>
<keyword evidence="7" id="KW-1185">Reference proteome</keyword>
<keyword evidence="1" id="KW-0472">Membrane</keyword>
<sequence length="643" mass="72587">MLVRGVALVTLIYSACVYSAELPPLPANFSISFAVVDFLSNVTVVVEDLTSQTLQNSTGIHLWKGGIGSNLVIRRDEKDYLYHDGHGNCSRSKSPIEVVVVNPLLLPPAFFNRTALTLYDLWNYLKQFSWNKTDLPSEHESRQLQNYSTSIRLSKNNVIDVNVVLFQPWLSLPSVKARIPRSVEIVAYTNSKLGTTNPVMNVSFFLFNYKLLLDEASIEHFLLPPEGVYCSGLKNDSFPEIKLQNFMVSVEILQHKLKMPTEIKLFYSADKRLASFTNMNSSVLPFNQGLNLSSYEYVVTHDFDSGLQYVVNGPAATCVNVTPIPLTAGTGKLSSEKGQPYLAFKNATEVLLKVDRLNFGYVGKRQLDDMMLEVWVAKEAENNTCFVHEVWFNKAIVQDEVLHASNVVLPWALRVYNSCVRPDKKNPKVPQERTTYTFYNFLPFNSTLIPWKRFDVSTCLKYDKNESYMTIHVNATVDKLYSTGIEVVENFLRTAIAAVAGVSPLRVSRFMFQPDGNRTMVFFQISNVSGVVGTRTEFFQAEKDLAAARHALNETLQRQDVTVRVPRRLEKDLVLVIMCHSLRDACLLCHGGEDTVIINYMGYTGGSMAGLGISMLLLGSFFGLIIGFYLWKRHRGIAYQMYE</sequence>
<dbReference type="Pfam" id="PF25898">
    <property type="entry name" value="LolA_2nd_metazoa"/>
    <property type="match status" value="1"/>
</dbReference>
<evidence type="ECO:0000313" key="5">
    <source>
        <dbReference type="EMBL" id="KFD52201.1"/>
    </source>
</evidence>
<feature type="chain" id="PRO_5007379604" evidence="2">
    <location>
        <begin position="20"/>
        <end position="643"/>
    </location>
</feature>
<protein>
    <submittedName>
        <fullName evidence="6">Uncharacterized protein</fullName>
    </submittedName>
</protein>
<feature type="transmembrane region" description="Helical" evidence="1">
    <location>
        <begin position="608"/>
        <end position="631"/>
    </location>
</feature>
<keyword evidence="2" id="KW-0732">Signal</keyword>
<evidence type="ECO:0000256" key="1">
    <source>
        <dbReference type="SAM" id="Phobius"/>
    </source>
</evidence>
<dbReference type="Proteomes" id="UP000030758">
    <property type="component" value="Unassembled WGS sequence"/>
</dbReference>
<dbReference type="Pfam" id="PF25899">
    <property type="entry name" value="DUF7959"/>
    <property type="match status" value="1"/>
</dbReference>